<organism evidence="2 3">
    <name type="scientific">Lysobacter dokdonensis DS-58</name>
    <dbReference type="NCBI Taxonomy" id="1300345"/>
    <lineage>
        <taxon>Bacteria</taxon>
        <taxon>Pseudomonadati</taxon>
        <taxon>Pseudomonadota</taxon>
        <taxon>Gammaproteobacteria</taxon>
        <taxon>Lysobacterales</taxon>
        <taxon>Lysobacteraceae</taxon>
        <taxon>Noviluteimonas</taxon>
    </lineage>
</organism>
<dbReference type="Pfam" id="PF03435">
    <property type="entry name" value="Sacchrp_dh_NADP"/>
    <property type="match status" value="1"/>
</dbReference>
<evidence type="ECO:0000313" key="2">
    <source>
        <dbReference type="EMBL" id="KGQ18829.1"/>
    </source>
</evidence>
<evidence type="ECO:0000259" key="1">
    <source>
        <dbReference type="Pfam" id="PF03435"/>
    </source>
</evidence>
<dbReference type="Proteomes" id="UP000030518">
    <property type="component" value="Unassembled WGS sequence"/>
</dbReference>
<feature type="domain" description="Saccharopine dehydrogenase NADP binding" evidence="1">
    <location>
        <begin position="5"/>
        <end position="107"/>
    </location>
</feature>
<dbReference type="AlphaFoldDB" id="A0A0A2X0R6"/>
<dbReference type="RefSeq" id="WP_036169348.1">
    <property type="nucleotide sequence ID" value="NZ_JRKJ01000016.1"/>
</dbReference>
<dbReference type="OrthoDB" id="528778at2"/>
<dbReference type="EMBL" id="JRKJ01000016">
    <property type="protein sequence ID" value="KGQ18829.1"/>
    <property type="molecule type" value="Genomic_DNA"/>
</dbReference>
<dbReference type="SUPFAM" id="SSF51735">
    <property type="entry name" value="NAD(P)-binding Rossmann-fold domains"/>
    <property type="match status" value="1"/>
</dbReference>
<dbReference type="Gene3D" id="3.40.50.720">
    <property type="entry name" value="NAD(P)-binding Rossmann-like Domain"/>
    <property type="match status" value="1"/>
</dbReference>
<accession>A0A0A2X0R6</accession>
<keyword evidence="3" id="KW-1185">Reference proteome</keyword>
<comment type="caution">
    <text evidence="2">The sequence shown here is derived from an EMBL/GenBank/DDBJ whole genome shotgun (WGS) entry which is preliminary data.</text>
</comment>
<proteinExistence type="predicted"/>
<dbReference type="STRING" id="1300345.LF41_363"/>
<dbReference type="PANTHER" id="PTHR43796">
    <property type="entry name" value="CARBOXYNORSPERMIDINE SYNTHASE"/>
    <property type="match status" value="1"/>
</dbReference>
<gene>
    <name evidence="2" type="ORF">LF41_363</name>
</gene>
<dbReference type="InterPro" id="IPR036291">
    <property type="entry name" value="NAD(P)-bd_dom_sf"/>
</dbReference>
<reference evidence="2 3" key="1">
    <citation type="submission" date="2014-09" db="EMBL/GenBank/DDBJ databases">
        <title>Genome sequences of Lysobacter dokdonensis DS-58.</title>
        <authorList>
            <person name="Kim J.F."/>
            <person name="Kwak M.-J."/>
        </authorList>
    </citation>
    <scope>NUCLEOTIDE SEQUENCE [LARGE SCALE GENOMIC DNA]</scope>
    <source>
        <strain evidence="2 3">DS-58</strain>
    </source>
</reference>
<dbReference type="eggNOG" id="COG1748">
    <property type="taxonomic scope" value="Bacteria"/>
</dbReference>
<dbReference type="PATRIC" id="fig|1300345.3.peg.2037"/>
<dbReference type="PANTHER" id="PTHR43796:SF2">
    <property type="entry name" value="CARBOXYNORSPERMIDINE SYNTHASE"/>
    <property type="match status" value="1"/>
</dbReference>
<sequence>MTFRVLVLGGYGQFGRRIVQALSRDADMTVIVAGRDGVQAKALCDALRIGARATLEAEAIDITGDFDAALHRVRPNLVIHTAGPFQAQGYDVARAVLAFGAHYIDLADGRAFVEGFGVLDTLAKSHGRRAITGASSVPGISGAVIEAHVDRFASLDSIETGISPGNRTERGLATTRAILGYVGRPFTAKIGGAFRRVHGWQSLRREVFDGVGARWFARCEVPDVGVLPQRYPQLRTCDFRAGLELRRMHFGLWCASWFVRAGLYPRLPARAPLLLAMSERWLSQGSDVGFMHVDMAGVGRDGAPLQLRWTIIARDGAGPRIPATPAVVLARKLARGTLTGSGASACLDLFTLRECLDALDDPAITTSLDTLR</sequence>
<name>A0A0A2X0R6_9GAMM</name>
<protein>
    <submittedName>
        <fullName evidence="2">Saccharopine dehydrogenase</fullName>
    </submittedName>
</protein>
<dbReference type="InterPro" id="IPR005097">
    <property type="entry name" value="Sacchrp_dh_NADP-bd"/>
</dbReference>
<evidence type="ECO:0000313" key="3">
    <source>
        <dbReference type="Proteomes" id="UP000030518"/>
    </source>
</evidence>